<name>A0ABU3NRQ1_9CHLR</name>
<keyword evidence="3" id="KW-1185">Reference proteome</keyword>
<gene>
    <name evidence="2" type="ORF">QYE77_14675</name>
</gene>
<evidence type="ECO:0000313" key="3">
    <source>
        <dbReference type="Proteomes" id="UP001254165"/>
    </source>
</evidence>
<keyword evidence="2" id="KW-0614">Plasmid</keyword>
<evidence type="ECO:0000313" key="2">
    <source>
        <dbReference type="EMBL" id="MDT8899506.1"/>
    </source>
</evidence>
<dbReference type="RefSeq" id="WP_315626288.1">
    <property type="nucleotide sequence ID" value="NZ_JAUHMF010000010.1"/>
</dbReference>
<comment type="caution">
    <text evidence="2">The sequence shown here is derived from an EMBL/GenBank/DDBJ whole genome shotgun (WGS) entry which is preliminary data.</text>
</comment>
<dbReference type="Proteomes" id="UP001254165">
    <property type="component" value="Unassembled WGS sequence"/>
</dbReference>
<reference evidence="2 3" key="1">
    <citation type="submission" date="2023-07" db="EMBL/GenBank/DDBJ databases">
        <title>Novel species of Thermanaerothrix with wide hydrolytic capabilities.</title>
        <authorList>
            <person name="Zayulina K.S."/>
            <person name="Podosokorskaya O.A."/>
            <person name="Elcheninov A.G."/>
        </authorList>
    </citation>
    <scope>NUCLEOTIDE SEQUENCE [LARGE SCALE GENOMIC DNA]</scope>
    <source>
        <strain evidence="2 3">4228-RoL</strain>
        <plasmid evidence="2">p4228-RoL</plasmid>
    </source>
</reference>
<geneLocation type="plasmid" evidence="2">
    <name>p4228-RoL</name>
</geneLocation>
<evidence type="ECO:0000256" key="1">
    <source>
        <dbReference type="SAM" id="MobiDB-lite"/>
    </source>
</evidence>
<evidence type="ECO:0008006" key="4">
    <source>
        <dbReference type="Google" id="ProtNLM"/>
    </source>
</evidence>
<feature type="region of interest" description="Disordered" evidence="1">
    <location>
        <begin position="75"/>
        <end position="100"/>
    </location>
</feature>
<sequence>MPGTTKRSEYRHRLLQSFPQDLRHLIPIRHVERIARLDSSAQEELWRRLRAGQPLATALAEMGVEIASSGGKKAEAEGSMTRVASDGELGGTRSERMTRVSSSEKAVGDLLLEIFPGLDPVFAASFVTVPPLDRLVAVYEDLDTAMGELRGVAHGLIGLLGIVRHYEKKILEIVEGHSSLQLVLSQSSLSKSSGAPDQTLFGYIEESHRLLDRLVGEVANDRSARNLVFRINDILNTRKETQT</sequence>
<protein>
    <recommendedName>
        <fullName evidence="4">HPt domain-containing protein</fullName>
    </recommendedName>
</protein>
<accession>A0ABU3NRQ1</accession>
<dbReference type="EMBL" id="JAUHMF010000010">
    <property type="protein sequence ID" value="MDT8899506.1"/>
    <property type="molecule type" value="Genomic_DNA"/>
</dbReference>
<proteinExistence type="predicted"/>
<organism evidence="2 3">
    <name type="scientific">Thermanaerothrix solaris</name>
    <dbReference type="NCBI Taxonomy" id="3058434"/>
    <lineage>
        <taxon>Bacteria</taxon>
        <taxon>Bacillati</taxon>
        <taxon>Chloroflexota</taxon>
        <taxon>Anaerolineae</taxon>
        <taxon>Anaerolineales</taxon>
        <taxon>Anaerolineaceae</taxon>
        <taxon>Thermanaerothrix</taxon>
    </lineage>
</organism>